<name>A0A1H1R297_BRESA</name>
<dbReference type="AlphaFoldDB" id="A0A1H1R297"/>
<dbReference type="Pfam" id="PF03479">
    <property type="entry name" value="PCC"/>
    <property type="match status" value="1"/>
</dbReference>
<feature type="region of interest" description="Disordered" evidence="1">
    <location>
        <begin position="1"/>
        <end position="31"/>
    </location>
</feature>
<feature type="domain" description="PPC" evidence="2">
    <location>
        <begin position="43"/>
        <end position="189"/>
    </location>
</feature>
<feature type="region of interest" description="Disordered" evidence="1">
    <location>
        <begin position="177"/>
        <end position="201"/>
    </location>
</feature>
<dbReference type="Gene3D" id="3.30.1330.80">
    <property type="entry name" value="Hypothetical protein, similar to alpha- acetolactate decarboxylase, domain 2"/>
    <property type="match status" value="2"/>
</dbReference>
<dbReference type="EMBL" id="LT629739">
    <property type="protein sequence ID" value="SDS29813.1"/>
    <property type="molecule type" value="Genomic_DNA"/>
</dbReference>
<protein>
    <recommendedName>
        <fullName evidence="2">PPC domain-containing protein</fullName>
    </recommendedName>
</protein>
<dbReference type="SUPFAM" id="SSF117856">
    <property type="entry name" value="AF0104/ALDC/Ptd012-like"/>
    <property type="match status" value="2"/>
</dbReference>
<reference evidence="3" key="1">
    <citation type="submission" date="2016-10" db="EMBL/GenBank/DDBJ databases">
        <authorList>
            <person name="Varghese N."/>
            <person name="Submissions S."/>
        </authorList>
    </citation>
    <scope>NUCLEOTIDE SEQUENCE [LARGE SCALE GENOMIC DNA]</scope>
    <source>
        <strain evidence="3">DSM 22082</strain>
    </source>
</reference>
<evidence type="ECO:0000256" key="1">
    <source>
        <dbReference type="SAM" id="MobiDB-lite"/>
    </source>
</evidence>
<evidence type="ECO:0000313" key="3">
    <source>
        <dbReference type="EMBL" id="SDS29813.1"/>
    </source>
</evidence>
<dbReference type="Proteomes" id="UP000199700">
    <property type="component" value="Chromosome"/>
</dbReference>
<evidence type="ECO:0000259" key="2">
    <source>
        <dbReference type="PROSITE" id="PS51742"/>
    </source>
</evidence>
<dbReference type="OrthoDB" id="8720942at2"/>
<accession>A0A1H1R297</accession>
<evidence type="ECO:0000313" key="4">
    <source>
        <dbReference type="Proteomes" id="UP000199700"/>
    </source>
</evidence>
<gene>
    <name evidence="3" type="ORF">SAMN04489751_1696</name>
</gene>
<dbReference type="PROSITE" id="PS51742">
    <property type="entry name" value="PPC"/>
    <property type="match status" value="1"/>
</dbReference>
<proteinExistence type="predicted"/>
<keyword evidence="4" id="KW-1185">Reference proteome</keyword>
<dbReference type="STRING" id="629680.SAMN04489751_1696"/>
<organism evidence="3 4">
    <name type="scientific">Brevibacterium sandarakinum</name>
    <dbReference type="NCBI Taxonomy" id="629680"/>
    <lineage>
        <taxon>Bacteria</taxon>
        <taxon>Bacillati</taxon>
        <taxon>Actinomycetota</taxon>
        <taxon>Actinomycetes</taxon>
        <taxon>Micrococcales</taxon>
        <taxon>Brevibacteriaceae</taxon>
        <taxon>Brevibacterium</taxon>
    </lineage>
</organism>
<sequence>MSNAAQPHETTSEHDAPSYRLGEPGDIVIHAGPRQSPRIVSVPTRHSEHLVDLAAGDDLFDSVTGLLESLDVQGLMVEFVDGEFGRIDYVYPAYGPDAEHPMSFTSEFHREDPATLNHASATVGSRDGAAFCHIHASWITEEGVTRGGHLLPGTRVGPTGMRLRAFALTDAQQLSETDPETGFSAFAPVSAPTGPPTEEPADAVISRVRPGELIDEAIASVCREAGFDSAEVRASLGSTTGAVFTDATAPWPAVEFTHLTGSIKGALGEDPRVRFEAEVVDVAGDVHAGVLAARANPVAVTFELFVLQA</sequence>
<dbReference type="InterPro" id="IPR005175">
    <property type="entry name" value="PPC_dom"/>
</dbReference>
<dbReference type="RefSeq" id="WP_092104790.1">
    <property type="nucleotide sequence ID" value="NZ_LT629739.1"/>
</dbReference>